<dbReference type="Proteomes" id="UP001329313">
    <property type="component" value="Chromosome"/>
</dbReference>
<organism evidence="1 2">
    <name type="scientific">Microbacterium limosum</name>
    <dbReference type="NCBI Taxonomy" id="3079935"/>
    <lineage>
        <taxon>Bacteria</taxon>
        <taxon>Bacillati</taxon>
        <taxon>Actinomycetota</taxon>
        <taxon>Actinomycetes</taxon>
        <taxon>Micrococcales</taxon>
        <taxon>Microbacteriaceae</taxon>
        <taxon>Microbacterium</taxon>
    </lineage>
</organism>
<dbReference type="RefSeq" id="WP_330171609.1">
    <property type="nucleotide sequence ID" value="NZ_CP137080.1"/>
</dbReference>
<evidence type="ECO:0000313" key="2">
    <source>
        <dbReference type="Proteomes" id="UP001329313"/>
    </source>
</evidence>
<name>A0AAU0MJT6_9MICO</name>
<accession>A0AAU0MJT6</accession>
<dbReference type="EMBL" id="CP137080">
    <property type="protein sequence ID" value="WOQ70529.1"/>
    <property type="molecule type" value="Genomic_DNA"/>
</dbReference>
<protein>
    <submittedName>
        <fullName evidence="1">Uncharacterized protein</fullName>
    </submittedName>
</protein>
<sequence length="43" mass="4295">MMMHNTKTGTAPRTHAPFGVVARASLATGPVGAFGGTPALSAR</sequence>
<proteinExistence type="predicted"/>
<dbReference type="KEGG" id="mliy:RYJ27_04790"/>
<dbReference type="AlphaFoldDB" id="A0AAU0MJT6"/>
<gene>
    <name evidence="1" type="ORF">RYJ27_04790</name>
</gene>
<evidence type="ECO:0000313" key="1">
    <source>
        <dbReference type="EMBL" id="WOQ70529.1"/>
    </source>
</evidence>
<keyword evidence="2" id="KW-1185">Reference proteome</keyword>
<reference evidence="1 2" key="1">
    <citation type="submission" date="2023-10" db="EMBL/GenBank/DDBJ databases">
        <title>Y20.</title>
        <authorList>
            <person name="Zhang G."/>
            <person name="Ding Y."/>
        </authorList>
    </citation>
    <scope>NUCLEOTIDE SEQUENCE [LARGE SCALE GENOMIC DNA]</scope>
    <source>
        <strain evidence="1 2">Y20</strain>
    </source>
</reference>